<dbReference type="OrthoDB" id="10063988at2759"/>
<dbReference type="SMART" id="SM00241">
    <property type="entry name" value="ZP"/>
    <property type="match status" value="1"/>
</dbReference>
<reference evidence="8" key="3">
    <citation type="submission" date="2025-09" db="UniProtKB">
        <authorList>
            <consortium name="Ensembl"/>
        </authorList>
    </citation>
    <scope>IDENTIFICATION</scope>
</reference>
<dbReference type="Pfam" id="PF00100">
    <property type="entry name" value="Zona_pellucida"/>
    <property type="match status" value="1"/>
</dbReference>
<evidence type="ECO:0000256" key="1">
    <source>
        <dbReference type="ARBA" id="ARBA00022729"/>
    </source>
</evidence>
<evidence type="ECO:0000259" key="6">
    <source>
        <dbReference type="PROSITE" id="PS50026"/>
    </source>
</evidence>
<dbReference type="STRING" id="7719.ENSCINP00000028714"/>
<dbReference type="GO" id="GO:0005615">
    <property type="term" value="C:extracellular space"/>
    <property type="evidence" value="ECO:0000318"/>
    <property type="project" value="GO_Central"/>
</dbReference>
<name>F6PMX0_CIOIN</name>
<dbReference type="InterPro" id="IPR000742">
    <property type="entry name" value="EGF"/>
</dbReference>
<dbReference type="CDD" id="cd12087">
    <property type="entry name" value="TM_EGFR-like"/>
    <property type="match status" value="1"/>
</dbReference>
<dbReference type="PANTHER" id="PTHR14002:SF54">
    <property type="entry name" value="ZONA PELLUCIDA SPERM-BINDING PROTEIN 2"/>
    <property type="match status" value="1"/>
</dbReference>
<dbReference type="PROSITE" id="PS51034">
    <property type="entry name" value="ZP_2"/>
    <property type="match status" value="1"/>
</dbReference>
<evidence type="ECO:0000256" key="2">
    <source>
        <dbReference type="ARBA" id="ARBA00023157"/>
    </source>
</evidence>
<sequence>MQFRHASLTLLFFLAFDLIFAQDDACAGVTCNNKGTCDANAAYTRGYWCECDDGWAGQDCNHPEPTVRCGDDRIDVVIDKGLVQELQVDDDARFVYFGKSSAGQQCRASEDGNLYRLSILPPFSNCGTQVIQRGPGDDYTFSNTVVWNREVNNTQNIIDREMILLDFKCIYEDTYTVSGPSLLPTLNVLKFQTGQGRFEVRMGLFDDNSYSGSHEYTQQPTISIGTYVYVQVELAHVSDPHLVVTMERCFASQSRDPADPVSTKHMLIVNRCASLNDSTVQVRYNGENARSQFKFQMFKWRWSADDVYLHCEVDICNRTSEICTGNGIDCRGLGEFRRKREALSREGEYNPDSAPPVGHFVSQGPIHVEWVKQSLSDLNNNGNNQVDTTMVILGSILGLVLVILGVIVGAIIRRKQRQKKSKERQEASEATTRQFTSLHFTTEAF</sequence>
<dbReference type="GO" id="GO:0009986">
    <property type="term" value="C:cell surface"/>
    <property type="evidence" value="ECO:0000318"/>
    <property type="project" value="GO_Central"/>
</dbReference>
<feature type="domain" description="ZP" evidence="7">
    <location>
        <begin position="68"/>
        <end position="337"/>
    </location>
</feature>
<dbReference type="PROSITE" id="PS50026">
    <property type="entry name" value="EGF_3"/>
    <property type="match status" value="1"/>
</dbReference>
<organism evidence="8 9">
    <name type="scientific">Ciona intestinalis</name>
    <name type="common">Transparent sea squirt</name>
    <name type="synonym">Ascidia intestinalis</name>
    <dbReference type="NCBI Taxonomy" id="7719"/>
    <lineage>
        <taxon>Eukaryota</taxon>
        <taxon>Metazoa</taxon>
        <taxon>Chordata</taxon>
        <taxon>Tunicata</taxon>
        <taxon>Ascidiacea</taxon>
        <taxon>Phlebobranchia</taxon>
        <taxon>Cionidae</taxon>
        <taxon>Ciona</taxon>
    </lineage>
</organism>
<keyword evidence="4" id="KW-0472">Membrane</keyword>
<dbReference type="InterPro" id="IPR001507">
    <property type="entry name" value="ZP_dom"/>
</dbReference>
<dbReference type="Ensembl" id="ENSCINT00000028960.2">
    <property type="protein sequence ID" value="ENSCINP00000028714.2"/>
    <property type="gene ID" value="ENSCING00000016648.2"/>
</dbReference>
<dbReference type="InterPro" id="IPR042235">
    <property type="entry name" value="ZP-C_dom"/>
</dbReference>
<evidence type="ECO:0000256" key="3">
    <source>
        <dbReference type="PROSITE-ProRule" id="PRU00076"/>
    </source>
</evidence>
<dbReference type="GeneID" id="100175357"/>
<dbReference type="RefSeq" id="XP_002127158.1">
    <property type="nucleotide sequence ID" value="XM_002127122.4"/>
</dbReference>
<keyword evidence="2 3" id="KW-1015">Disulfide bond</keyword>
<protein>
    <submittedName>
        <fullName evidence="8">Uromodulin</fullName>
    </submittedName>
</protein>
<evidence type="ECO:0000256" key="5">
    <source>
        <dbReference type="SAM" id="SignalP"/>
    </source>
</evidence>
<dbReference type="Gene3D" id="2.10.25.10">
    <property type="entry name" value="Laminin"/>
    <property type="match status" value="1"/>
</dbReference>
<dbReference type="InterPro" id="IPR055356">
    <property type="entry name" value="ZP-N"/>
</dbReference>
<dbReference type="KEGG" id="cin:100175357"/>
<dbReference type="Proteomes" id="UP000008144">
    <property type="component" value="Unassembled WGS sequence"/>
</dbReference>
<dbReference type="PROSITE" id="PS00022">
    <property type="entry name" value="EGF_1"/>
    <property type="match status" value="1"/>
</dbReference>
<evidence type="ECO:0000256" key="4">
    <source>
        <dbReference type="SAM" id="Phobius"/>
    </source>
</evidence>
<dbReference type="PANTHER" id="PTHR14002">
    <property type="entry name" value="ENDOGLIN/TGF-BETA RECEPTOR TYPE III"/>
    <property type="match status" value="1"/>
</dbReference>
<dbReference type="Pfam" id="PF23344">
    <property type="entry name" value="ZP-N"/>
    <property type="match status" value="1"/>
</dbReference>
<feature type="chain" id="PRO_5014089826" evidence="5">
    <location>
        <begin position="22"/>
        <end position="445"/>
    </location>
</feature>
<feature type="transmembrane region" description="Helical" evidence="4">
    <location>
        <begin position="390"/>
        <end position="412"/>
    </location>
</feature>
<dbReference type="AlphaFoldDB" id="F6PMX0"/>
<keyword evidence="9" id="KW-1185">Reference proteome</keyword>
<dbReference type="PROSITE" id="PS01186">
    <property type="entry name" value="EGF_2"/>
    <property type="match status" value="1"/>
</dbReference>
<reference evidence="8" key="2">
    <citation type="submission" date="2025-08" db="UniProtKB">
        <authorList>
            <consortium name="Ensembl"/>
        </authorList>
    </citation>
    <scope>IDENTIFICATION</scope>
</reference>
<dbReference type="Gene3D" id="2.60.40.4100">
    <property type="entry name" value="Zona pellucida, ZP-C domain"/>
    <property type="match status" value="1"/>
</dbReference>
<feature type="domain" description="EGF-like" evidence="6">
    <location>
        <begin position="22"/>
        <end position="61"/>
    </location>
</feature>
<dbReference type="HOGENOM" id="CLU_049887_0_0_1"/>
<keyword evidence="3" id="KW-0245">EGF-like domain</keyword>
<dbReference type="GeneTree" id="ENSGT00940000163632"/>
<gene>
    <name evidence="8" type="primary">LOC100175357</name>
</gene>
<dbReference type="InParanoid" id="F6PMX0"/>
<proteinExistence type="predicted"/>
<reference evidence="9" key="1">
    <citation type="journal article" date="2002" name="Science">
        <title>The draft genome of Ciona intestinalis: insights into chordate and vertebrate origins.</title>
        <authorList>
            <person name="Dehal P."/>
            <person name="Satou Y."/>
            <person name="Campbell R.K."/>
            <person name="Chapman J."/>
            <person name="Degnan B."/>
            <person name="De Tomaso A."/>
            <person name="Davidson B."/>
            <person name="Di Gregorio A."/>
            <person name="Gelpke M."/>
            <person name="Goodstein D.M."/>
            <person name="Harafuji N."/>
            <person name="Hastings K.E."/>
            <person name="Ho I."/>
            <person name="Hotta K."/>
            <person name="Huang W."/>
            <person name="Kawashima T."/>
            <person name="Lemaire P."/>
            <person name="Martinez D."/>
            <person name="Meinertzhagen I.A."/>
            <person name="Necula S."/>
            <person name="Nonaka M."/>
            <person name="Putnam N."/>
            <person name="Rash S."/>
            <person name="Saiga H."/>
            <person name="Satake M."/>
            <person name="Terry A."/>
            <person name="Yamada L."/>
            <person name="Wang H.G."/>
            <person name="Awazu S."/>
            <person name="Azumi K."/>
            <person name="Boore J."/>
            <person name="Branno M."/>
            <person name="Chin-Bow S."/>
            <person name="DeSantis R."/>
            <person name="Doyle S."/>
            <person name="Francino P."/>
            <person name="Keys D.N."/>
            <person name="Haga S."/>
            <person name="Hayashi H."/>
            <person name="Hino K."/>
            <person name="Imai K.S."/>
            <person name="Inaba K."/>
            <person name="Kano S."/>
            <person name="Kobayashi K."/>
            <person name="Kobayashi M."/>
            <person name="Lee B.I."/>
            <person name="Makabe K.W."/>
            <person name="Manohar C."/>
            <person name="Matassi G."/>
            <person name="Medina M."/>
            <person name="Mochizuki Y."/>
            <person name="Mount S."/>
            <person name="Morishita T."/>
            <person name="Miura S."/>
            <person name="Nakayama A."/>
            <person name="Nishizaka S."/>
            <person name="Nomoto H."/>
            <person name="Ohta F."/>
            <person name="Oishi K."/>
            <person name="Rigoutsos I."/>
            <person name="Sano M."/>
            <person name="Sasaki A."/>
            <person name="Sasakura Y."/>
            <person name="Shoguchi E."/>
            <person name="Shin-i T."/>
            <person name="Spagnuolo A."/>
            <person name="Stainier D."/>
            <person name="Suzuki M.M."/>
            <person name="Tassy O."/>
            <person name="Takatori N."/>
            <person name="Tokuoka M."/>
            <person name="Yagi K."/>
            <person name="Yoshizaki F."/>
            <person name="Wada S."/>
            <person name="Zhang C."/>
            <person name="Hyatt P.D."/>
            <person name="Larimer F."/>
            <person name="Detter C."/>
            <person name="Doggett N."/>
            <person name="Glavina T."/>
            <person name="Hawkins T."/>
            <person name="Richardson P."/>
            <person name="Lucas S."/>
            <person name="Kohara Y."/>
            <person name="Levine M."/>
            <person name="Satoh N."/>
            <person name="Rokhsar D.S."/>
        </authorList>
    </citation>
    <scope>NUCLEOTIDE SEQUENCE [LARGE SCALE GENOMIC DNA]</scope>
</reference>
<evidence type="ECO:0000313" key="8">
    <source>
        <dbReference type="Ensembl" id="ENSCINP00000028714.2"/>
    </source>
</evidence>
<keyword evidence="4" id="KW-1133">Transmembrane helix</keyword>
<evidence type="ECO:0000313" key="9">
    <source>
        <dbReference type="Proteomes" id="UP000008144"/>
    </source>
</evidence>
<dbReference type="OMA" id="HCEVDIC"/>
<feature type="signal peptide" evidence="5">
    <location>
        <begin position="1"/>
        <end position="21"/>
    </location>
</feature>
<keyword evidence="4" id="KW-0812">Transmembrane</keyword>
<evidence type="ECO:0000259" key="7">
    <source>
        <dbReference type="PROSITE" id="PS51034"/>
    </source>
</evidence>
<comment type="caution">
    <text evidence="3">Lacks conserved residue(s) required for the propagation of feature annotation.</text>
</comment>
<keyword evidence="1 5" id="KW-0732">Signal</keyword>
<accession>A0A1W2WGC2</accession>
<accession>F6PMX0</accession>
<feature type="disulfide bond" evidence="3">
    <location>
        <begin position="51"/>
        <end position="60"/>
    </location>
</feature>
<dbReference type="SUPFAM" id="SSF57196">
    <property type="entry name" value="EGF/Laminin"/>
    <property type="match status" value="1"/>
</dbReference>
<dbReference type="InterPro" id="IPR055355">
    <property type="entry name" value="ZP-C"/>
</dbReference>
<dbReference type="Gene3D" id="2.60.40.3210">
    <property type="entry name" value="Zona pellucida, ZP-N domain"/>
    <property type="match status" value="1"/>
</dbReference>